<feature type="signal peptide" evidence="1">
    <location>
        <begin position="1"/>
        <end position="19"/>
    </location>
</feature>
<dbReference type="EMBL" id="JBHUMB010000005">
    <property type="protein sequence ID" value="MFD2741989.1"/>
    <property type="molecule type" value="Genomic_DNA"/>
</dbReference>
<sequence length="271" mass="30150">MDILKQVALLLTLTLSAIANVSAQYAPLASGDQDLKIMSYNIHHANPPSIAEKIDIDAIVATIRNQNPDLVALQEVDVRTKRSGQIDQAKLIAEALGMYYYFAKAIDFDGGEYGQAILSKRPFTNPQIHRLSSVTDSRSEPRIMLTIDVQWNTDLVITFATTHLDAQRNPQNRNLQAKELVEIAAKNPHPIVIAGDLNMTTDQEAFAVLRKVLQPTCSDCGFTIPVINPNKTIDFILTRIKDSWKVLSHQVVQEHYASDHLPVTAVLRCID</sequence>
<dbReference type="Proteomes" id="UP001597418">
    <property type="component" value="Unassembled WGS sequence"/>
</dbReference>
<reference evidence="4" key="1">
    <citation type="journal article" date="2019" name="Int. J. Syst. Evol. Microbiol.">
        <title>The Global Catalogue of Microorganisms (GCM) 10K type strain sequencing project: providing services to taxonomists for standard genome sequencing and annotation.</title>
        <authorList>
            <consortium name="The Broad Institute Genomics Platform"/>
            <consortium name="The Broad Institute Genome Sequencing Center for Infectious Disease"/>
            <person name="Wu L."/>
            <person name="Ma J."/>
        </authorList>
    </citation>
    <scope>NUCLEOTIDE SEQUENCE [LARGE SCALE GENOMIC DNA]</scope>
    <source>
        <strain evidence="4">KCTC 42247</strain>
    </source>
</reference>
<evidence type="ECO:0000313" key="4">
    <source>
        <dbReference type="Proteomes" id="UP001597418"/>
    </source>
</evidence>
<dbReference type="InterPro" id="IPR051916">
    <property type="entry name" value="GPI-anchor_lipid_remodeler"/>
</dbReference>
<evidence type="ECO:0000313" key="3">
    <source>
        <dbReference type="EMBL" id="MFD2741989.1"/>
    </source>
</evidence>
<protein>
    <submittedName>
        <fullName evidence="3">Endonuclease/exonuclease/phosphatase family protein</fullName>
    </submittedName>
</protein>
<keyword evidence="3" id="KW-0540">Nuclease</keyword>
<dbReference type="InterPro" id="IPR005135">
    <property type="entry name" value="Endo/exonuclease/phosphatase"/>
</dbReference>
<proteinExistence type="predicted"/>
<dbReference type="RefSeq" id="WP_066753238.1">
    <property type="nucleotide sequence ID" value="NZ_JBHUMB010000005.1"/>
</dbReference>
<organism evidence="3 4">
    <name type="scientific">Sphingobacterium populi</name>
    <dbReference type="NCBI Taxonomy" id="1812824"/>
    <lineage>
        <taxon>Bacteria</taxon>
        <taxon>Pseudomonadati</taxon>
        <taxon>Bacteroidota</taxon>
        <taxon>Sphingobacteriia</taxon>
        <taxon>Sphingobacteriales</taxon>
        <taxon>Sphingobacteriaceae</taxon>
        <taxon>Sphingobacterium</taxon>
    </lineage>
</organism>
<dbReference type="GO" id="GO:0004519">
    <property type="term" value="F:endonuclease activity"/>
    <property type="evidence" value="ECO:0007669"/>
    <property type="project" value="UniProtKB-KW"/>
</dbReference>
<dbReference type="PANTHER" id="PTHR14859">
    <property type="entry name" value="CALCOFLUOR WHITE HYPERSENSITIVE PROTEIN PRECURSOR"/>
    <property type="match status" value="1"/>
</dbReference>
<dbReference type="Gene3D" id="3.60.10.10">
    <property type="entry name" value="Endonuclease/exonuclease/phosphatase"/>
    <property type="match status" value="1"/>
</dbReference>
<evidence type="ECO:0000259" key="2">
    <source>
        <dbReference type="Pfam" id="PF03372"/>
    </source>
</evidence>
<gene>
    <name evidence="3" type="ORF">ACFSQ6_01125</name>
</gene>
<keyword evidence="4" id="KW-1185">Reference proteome</keyword>
<keyword evidence="3" id="KW-0378">Hydrolase</keyword>
<keyword evidence="3" id="KW-0255">Endonuclease</keyword>
<evidence type="ECO:0000256" key="1">
    <source>
        <dbReference type="SAM" id="SignalP"/>
    </source>
</evidence>
<feature type="domain" description="Endonuclease/exonuclease/phosphatase" evidence="2">
    <location>
        <begin position="38"/>
        <end position="260"/>
    </location>
</feature>
<feature type="chain" id="PRO_5046952270" evidence="1">
    <location>
        <begin position="20"/>
        <end position="271"/>
    </location>
</feature>
<dbReference type="Pfam" id="PF03372">
    <property type="entry name" value="Exo_endo_phos"/>
    <property type="match status" value="1"/>
</dbReference>
<comment type="caution">
    <text evidence="3">The sequence shown here is derived from an EMBL/GenBank/DDBJ whole genome shotgun (WGS) entry which is preliminary data.</text>
</comment>
<keyword evidence="1" id="KW-0732">Signal</keyword>
<accession>A0ABW5U824</accession>
<dbReference type="InterPro" id="IPR036691">
    <property type="entry name" value="Endo/exonu/phosph_ase_sf"/>
</dbReference>
<name>A0ABW5U824_9SPHI</name>
<dbReference type="SUPFAM" id="SSF56219">
    <property type="entry name" value="DNase I-like"/>
    <property type="match status" value="1"/>
</dbReference>
<dbReference type="PANTHER" id="PTHR14859:SF15">
    <property type="entry name" value="ENDONUCLEASE_EXONUCLEASE_PHOSPHATASE DOMAIN-CONTAINING PROTEIN"/>
    <property type="match status" value="1"/>
</dbReference>